<evidence type="ECO:0000313" key="2">
    <source>
        <dbReference type="Proteomes" id="UP001151518"/>
    </source>
</evidence>
<sequence>MTATILNDKAAFDNLLKLKSEVVLFYYREPSQKTRNMQTFKRFMQHAKNKGFICCQCDLTKWRLKEIKGDTGVVIYKKAKYYANIENIHVDEEQKFATFGQRLDNHSSECCAIL</sequence>
<comment type="caution">
    <text evidence="1">The sequence shown here is derived from an EMBL/GenBank/DDBJ whole genome shotgun (WGS) entry which is preliminary data.</text>
</comment>
<dbReference type="AlphaFoldDB" id="A0A9W8GAW7"/>
<organism evidence="1 2">
    <name type="scientific">Coemansia spiralis</name>
    <dbReference type="NCBI Taxonomy" id="417178"/>
    <lineage>
        <taxon>Eukaryota</taxon>
        <taxon>Fungi</taxon>
        <taxon>Fungi incertae sedis</taxon>
        <taxon>Zoopagomycota</taxon>
        <taxon>Kickxellomycotina</taxon>
        <taxon>Kickxellomycetes</taxon>
        <taxon>Kickxellales</taxon>
        <taxon>Kickxellaceae</taxon>
        <taxon>Coemansia</taxon>
    </lineage>
</organism>
<reference evidence="1" key="1">
    <citation type="submission" date="2022-07" db="EMBL/GenBank/DDBJ databases">
        <title>Phylogenomic reconstructions and comparative analyses of Kickxellomycotina fungi.</title>
        <authorList>
            <person name="Reynolds N.K."/>
            <person name="Stajich J.E."/>
            <person name="Barry K."/>
            <person name="Grigoriev I.V."/>
            <person name="Crous P."/>
            <person name="Smith M.E."/>
        </authorList>
    </citation>
    <scope>NUCLEOTIDE SEQUENCE</scope>
    <source>
        <strain evidence="1">NRRL 3115</strain>
    </source>
</reference>
<dbReference type="Gene3D" id="3.40.30.10">
    <property type="entry name" value="Glutaredoxin"/>
    <property type="match status" value="1"/>
</dbReference>
<protein>
    <submittedName>
        <fullName evidence="1">Uncharacterized protein</fullName>
    </submittedName>
</protein>
<accession>A0A9W8GAW7</accession>
<name>A0A9W8GAW7_9FUNG</name>
<dbReference type="EMBL" id="JANBTW010000017">
    <property type="protein sequence ID" value="KAJ2678796.1"/>
    <property type="molecule type" value="Genomic_DNA"/>
</dbReference>
<gene>
    <name evidence="1" type="ORF">GGI25_001988</name>
</gene>
<evidence type="ECO:0000313" key="1">
    <source>
        <dbReference type="EMBL" id="KAJ2678796.1"/>
    </source>
</evidence>
<proteinExistence type="predicted"/>
<dbReference type="Proteomes" id="UP001151518">
    <property type="component" value="Unassembled WGS sequence"/>
</dbReference>